<dbReference type="SUPFAM" id="SSF55785">
    <property type="entry name" value="PYP-like sensor domain (PAS domain)"/>
    <property type="match status" value="1"/>
</dbReference>
<sequence length="929" mass="102014">MSNNNREYILPEGEILVSETDLAGNITFADDNFVRVSGFTREELKGKPHNLVRHPDMPKEAFKDLWKNISAEKSWSGILKNRQKKGGFYWVKSDVIPLYNGGEHTGFMSVRSAPNSVQLERAKKLYPLFKAGEQGNLIFKNGKVVKKTKQKWTSSLTIKQRIQGLVLFATMSLLLILATGIYSAFTEKEAVEDLYQSHVKESSQLKSMASVWQESKYLLKMSLLTGDSNQLLSISNTLQDKANQLNAVATELIATIDSTNVDKESWGKAIAVQRDYIGSISPSFSLLATPVLSDSTAGVPPTEIADIINNIEQFERDITAMIDINYQQAQVVHQLSDQVLLWEIVLSITLTLLCIFFYVLIAYHFNKDIQSRLHKIKQYFNKLVMQDYLFDIDVKNHDEIGEVLQSLKIMKVQLAFNMEKMKQTATTATRIKIALDNVSTNVMIADNERNIIYANPAIIKMFKQSESVLKAAIPHFNAGNIVGASIDQFHTESAEQANTLSKLTQANSKVIVINGCTFNTITNPVTNDNGERIGSVGEWTDRTLEIAIEQEIESVIQAAVNGDFTQRMDLSGKNGFYTVLSESINRLLEITEDNLADIVTVLSALAKGDLTANISGDYSGAFGELKDSSNLTVSKLKEMIIQIKVSADTINTAAKEIAIGNVDLAQRTEKQASSLEVTASSMEELTITVKQNSEHAKQANRLAKETSENAIKGGDIVKKVVNNMSVINTSSREIMNIISVIDSIAFQTNILALNAAVEAARAGEQGRGFAVVATEVRNLAQRSATAAKEVKTLINSSVEKIEIGSKLADQAGDSISGVVSSIHDVANIIEEITSASIEQSIGIEQVGRAILEIDDVTQQNSALVEEGSAAASSLEEQVANLAISVAVFDTGKGHLNRSAHSHSMPAKPHRETLEQSTNQEDDAHDWSEF</sequence>
<feature type="region of interest" description="Disordered" evidence="4">
    <location>
        <begin position="894"/>
        <end position="929"/>
    </location>
</feature>
<evidence type="ECO:0000313" key="10">
    <source>
        <dbReference type="Proteomes" id="UP001529491"/>
    </source>
</evidence>
<evidence type="ECO:0000256" key="4">
    <source>
        <dbReference type="SAM" id="MobiDB-lite"/>
    </source>
</evidence>
<evidence type="ECO:0000256" key="5">
    <source>
        <dbReference type="SAM" id="Phobius"/>
    </source>
</evidence>
<accession>A0ABZ0K2Y6</accession>
<dbReference type="InterPro" id="IPR003660">
    <property type="entry name" value="HAMP_dom"/>
</dbReference>
<dbReference type="Gene3D" id="6.10.340.10">
    <property type="match status" value="1"/>
</dbReference>
<feature type="transmembrane region" description="Helical" evidence="5">
    <location>
        <begin position="344"/>
        <end position="365"/>
    </location>
</feature>
<dbReference type="Gene3D" id="1.10.287.950">
    <property type="entry name" value="Methyl-accepting chemotaxis protein"/>
    <property type="match status" value="1"/>
</dbReference>
<dbReference type="InterPro" id="IPR000014">
    <property type="entry name" value="PAS"/>
</dbReference>
<feature type="transmembrane region" description="Helical" evidence="5">
    <location>
        <begin position="165"/>
        <end position="185"/>
    </location>
</feature>
<dbReference type="Gene3D" id="3.30.450.20">
    <property type="entry name" value="PAS domain"/>
    <property type="match status" value="2"/>
</dbReference>
<dbReference type="SMART" id="SM00091">
    <property type="entry name" value="PAS"/>
    <property type="match status" value="2"/>
</dbReference>
<reference evidence="9 10" key="1">
    <citation type="submission" date="2023-10" db="EMBL/GenBank/DDBJ databases">
        <title>Complete genome sequence of Shewanella sp. DAU334.</title>
        <authorList>
            <person name="Lee Y.-S."/>
            <person name="Jeong H.-R."/>
            <person name="Hwang E.-J."/>
            <person name="Choi Y.-L."/>
            <person name="Kim G.-D."/>
        </authorList>
    </citation>
    <scope>NUCLEOTIDE SEQUENCE [LARGE SCALE GENOMIC DNA]</scope>
    <source>
        <strain evidence="9 10">DAU334</strain>
    </source>
</reference>
<dbReference type="CDD" id="cd00130">
    <property type="entry name" value="PAS"/>
    <property type="match status" value="1"/>
</dbReference>
<keyword evidence="5" id="KW-0812">Transmembrane</keyword>
<protein>
    <submittedName>
        <fullName evidence="9">Methyl-accepting chemotaxis protein</fullName>
    </submittedName>
</protein>
<dbReference type="SMART" id="SM00304">
    <property type="entry name" value="HAMP"/>
    <property type="match status" value="2"/>
</dbReference>
<evidence type="ECO:0000259" key="7">
    <source>
        <dbReference type="PROSITE" id="PS50112"/>
    </source>
</evidence>
<dbReference type="PROSITE" id="PS50885">
    <property type="entry name" value="HAMP"/>
    <property type="match status" value="1"/>
</dbReference>
<keyword evidence="1" id="KW-0488">Methylation</keyword>
<proteinExistence type="inferred from homology"/>
<organism evidence="9 10">
    <name type="scientific">Shewanella youngdeokensis</name>
    <dbReference type="NCBI Taxonomy" id="2999068"/>
    <lineage>
        <taxon>Bacteria</taxon>
        <taxon>Pseudomonadati</taxon>
        <taxon>Pseudomonadota</taxon>
        <taxon>Gammaproteobacteria</taxon>
        <taxon>Alteromonadales</taxon>
        <taxon>Shewanellaceae</taxon>
        <taxon>Shewanella</taxon>
    </lineage>
</organism>
<evidence type="ECO:0000256" key="3">
    <source>
        <dbReference type="PROSITE-ProRule" id="PRU00284"/>
    </source>
</evidence>
<dbReference type="Pfam" id="PF13188">
    <property type="entry name" value="PAS_8"/>
    <property type="match status" value="1"/>
</dbReference>
<dbReference type="PROSITE" id="PS50111">
    <property type="entry name" value="CHEMOTAXIS_TRANSDUC_2"/>
    <property type="match status" value="1"/>
</dbReference>
<dbReference type="Proteomes" id="UP001529491">
    <property type="component" value="Chromosome"/>
</dbReference>
<name>A0ABZ0K2Y6_9GAMM</name>
<feature type="domain" description="HAMP" evidence="8">
    <location>
        <begin position="595"/>
        <end position="641"/>
    </location>
</feature>
<dbReference type="PANTHER" id="PTHR43531:SF14">
    <property type="entry name" value="METHYL-ACCEPTING CHEMOTAXIS PROTEIN I-RELATED"/>
    <property type="match status" value="1"/>
</dbReference>
<evidence type="ECO:0000256" key="2">
    <source>
        <dbReference type="ARBA" id="ARBA00029447"/>
    </source>
</evidence>
<dbReference type="InterPro" id="IPR035965">
    <property type="entry name" value="PAS-like_dom_sf"/>
</dbReference>
<dbReference type="CDD" id="cd11386">
    <property type="entry name" value="MCP_signal"/>
    <property type="match status" value="1"/>
</dbReference>
<dbReference type="Pfam" id="PF18947">
    <property type="entry name" value="HAMP_2"/>
    <property type="match status" value="1"/>
</dbReference>
<dbReference type="InterPro" id="IPR004089">
    <property type="entry name" value="MCPsignal_dom"/>
</dbReference>
<keyword evidence="5" id="KW-1133">Transmembrane helix</keyword>
<evidence type="ECO:0000256" key="1">
    <source>
        <dbReference type="ARBA" id="ARBA00022481"/>
    </source>
</evidence>
<keyword evidence="10" id="KW-1185">Reference proteome</keyword>
<evidence type="ECO:0000259" key="8">
    <source>
        <dbReference type="PROSITE" id="PS50885"/>
    </source>
</evidence>
<comment type="similarity">
    <text evidence="2">Belongs to the methyl-accepting chemotaxis (MCP) protein family.</text>
</comment>
<dbReference type="Pfam" id="PF08447">
    <property type="entry name" value="PAS_3"/>
    <property type="match status" value="1"/>
</dbReference>
<feature type="domain" description="Methyl-accepting transducer" evidence="6">
    <location>
        <begin position="646"/>
        <end position="875"/>
    </location>
</feature>
<keyword evidence="5" id="KW-0472">Membrane</keyword>
<dbReference type="PANTHER" id="PTHR43531">
    <property type="entry name" value="PROTEIN ICFG"/>
    <property type="match status" value="1"/>
</dbReference>
<dbReference type="NCBIfam" id="TIGR00229">
    <property type="entry name" value="sensory_box"/>
    <property type="match status" value="1"/>
</dbReference>
<dbReference type="EMBL" id="CP136522">
    <property type="protein sequence ID" value="WOT06213.1"/>
    <property type="molecule type" value="Genomic_DNA"/>
</dbReference>
<gene>
    <name evidence="9" type="ORF">RGE70_05280</name>
</gene>
<dbReference type="InterPro" id="IPR013655">
    <property type="entry name" value="PAS_fold_3"/>
</dbReference>
<dbReference type="RefSeq" id="WP_310470485.1">
    <property type="nucleotide sequence ID" value="NZ_CP136522.1"/>
</dbReference>
<dbReference type="SUPFAM" id="SSF58104">
    <property type="entry name" value="Methyl-accepting chemotaxis protein (MCP) signaling domain"/>
    <property type="match status" value="1"/>
</dbReference>
<feature type="domain" description="PAS" evidence="7">
    <location>
        <begin position="21"/>
        <end position="56"/>
    </location>
</feature>
<dbReference type="InterPro" id="IPR051310">
    <property type="entry name" value="MCP_chemotaxis"/>
</dbReference>
<dbReference type="SMART" id="SM00283">
    <property type="entry name" value="MA"/>
    <property type="match status" value="1"/>
</dbReference>
<dbReference type="PROSITE" id="PS50112">
    <property type="entry name" value="PAS"/>
    <property type="match status" value="1"/>
</dbReference>
<evidence type="ECO:0000313" key="9">
    <source>
        <dbReference type="EMBL" id="WOT06213.1"/>
    </source>
</evidence>
<dbReference type="Pfam" id="PF00015">
    <property type="entry name" value="MCPsignal"/>
    <property type="match status" value="1"/>
</dbReference>
<keyword evidence="3" id="KW-0807">Transducer</keyword>
<evidence type="ECO:0000259" key="6">
    <source>
        <dbReference type="PROSITE" id="PS50111"/>
    </source>
</evidence>